<proteinExistence type="predicted"/>
<dbReference type="EMBL" id="JTDY01012230">
    <property type="protein sequence ID" value="KOB52311.1"/>
    <property type="molecule type" value="Genomic_DNA"/>
</dbReference>
<accession>A0A0L7K3E5</accession>
<dbReference type="GO" id="GO:0008270">
    <property type="term" value="F:zinc ion binding"/>
    <property type="evidence" value="ECO:0007669"/>
    <property type="project" value="UniProtKB-KW"/>
</dbReference>
<evidence type="ECO:0000256" key="3">
    <source>
        <dbReference type="ARBA" id="ARBA00022833"/>
    </source>
</evidence>
<keyword evidence="1" id="KW-0479">Metal-binding</keyword>
<gene>
    <name evidence="5" type="ORF">OBRU01_26098</name>
</gene>
<feature type="non-terminal residue" evidence="5">
    <location>
        <position position="1"/>
    </location>
</feature>
<sequence length="224" mass="26250">GVRLLLLNGYYFSVHYKRIISDEVIKSRWYCHNGRHIRCKSIVHTLNDEIISVKESIINPSFSGPQFCTSSHGKVMVTYRGYNFSKQYSTEKKTRWLCSSGKCCKANKYSRELKARWVCSTHYSKGCRRAHICTYGEEIIKQNHDHTHPPPHNGPLTFCKSQRGTTLLKYGLYTFCKMYTKEMKTRWVCSTHFCKGCRAHLWTYGNDIIRKNCDHNHLPSPRVR</sequence>
<dbReference type="STRING" id="104452.A0A0L7K3E5"/>
<evidence type="ECO:0000313" key="6">
    <source>
        <dbReference type="Proteomes" id="UP000037510"/>
    </source>
</evidence>
<evidence type="ECO:0000259" key="4">
    <source>
        <dbReference type="Pfam" id="PF04500"/>
    </source>
</evidence>
<dbReference type="AlphaFoldDB" id="A0A0L7K3E5"/>
<dbReference type="InterPro" id="IPR007588">
    <property type="entry name" value="Znf_FLYWCH"/>
</dbReference>
<keyword evidence="2" id="KW-0863">Zinc-finger</keyword>
<feature type="domain" description="FLYWCH-type" evidence="4">
    <location>
        <begin position="2"/>
        <end position="54"/>
    </location>
</feature>
<feature type="domain" description="FLYWCH-type" evidence="4">
    <location>
        <begin position="158"/>
        <end position="217"/>
    </location>
</feature>
<evidence type="ECO:0000256" key="2">
    <source>
        <dbReference type="ARBA" id="ARBA00022771"/>
    </source>
</evidence>
<reference evidence="5 6" key="1">
    <citation type="journal article" date="2015" name="Genome Biol. Evol.">
        <title>The genome of winter moth (Operophtera brumata) provides a genomic perspective on sexual dimorphism and phenology.</title>
        <authorList>
            <person name="Derks M.F."/>
            <person name="Smit S."/>
            <person name="Salis L."/>
            <person name="Schijlen E."/>
            <person name="Bossers A."/>
            <person name="Mateman C."/>
            <person name="Pijl A.S."/>
            <person name="de Ridder D."/>
            <person name="Groenen M.A."/>
            <person name="Visser M.E."/>
            <person name="Megens H.J."/>
        </authorList>
    </citation>
    <scope>NUCLEOTIDE SEQUENCE [LARGE SCALE GENOMIC DNA]</scope>
    <source>
        <strain evidence="5">WM2013NL</strain>
        <tissue evidence="5">Head and thorax</tissue>
    </source>
</reference>
<keyword evidence="6" id="KW-1185">Reference proteome</keyword>
<protein>
    <recommendedName>
        <fullName evidence="4">FLYWCH-type domain-containing protein</fullName>
    </recommendedName>
</protein>
<dbReference type="Proteomes" id="UP000037510">
    <property type="component" value="Unassembled WGS sequence"/>
</dbReference>
<keyword evidence="3" id="KW-0862">Zinc</keyword>
<organism evidence="5 6">
    <name type="scientific">Operophtera brumata</name>
    <name type="common">Winter moth</name>
    <name type="synonym">Phalaena brumata</name>
    <dbReference type="NCBI Taxonomy" id="104452"/>
    <lineage>
        <taxon>Eukaryota</taxon>
        <taxon>Metazoa</taxon>
        <taxon>Ecdysozoa</taxon>
        <taxon>Arthropoda</taxon>
        <taxon>Hexapoda</taxon>
        <taxon>Insecta</taxon>
        <taxon>Pterygota</taxon>
        <taxon>Neoptera</taxon>
        <taxon>Endopterygota</taxon>
        <taxon>Lepidoptera</taxon>
        <taxon>Glossata</taxon>
        <taxon>Ditrysia</taxon>
        <taxon>Geometroidea</taxon>
        <taxon>Geometridae</taxon>
        <taxon>Larentiinae</taxon>
        <taxon>Operophtera</taxon>
    </lineage>
</organism>
<feature type="non-terminal residue" evidence="5">
    <location>
        <position position="224"/>
    </location>
</feature>
<dbReference type="Gene3D" id="2.20.25.240">
    <property type="match status" value="4"/>
</dbReference>
<name>A0A0L7K3E5_OPEBR</name>
<comment type="caution">
    <text evidence="5">The sequence shown here is derived from an EMBL/GenBank/DDBJ whole genome shotgun (WGS) entry which is preliminary data.</text>
</comment>
<evidence type="ECO:0000313" key="5">
    <source>
        <dbReference type="EMBL" id="KOB52311.1"/>
    </source>
</evidence>
<dbReference type="Pfam" id="PF04500">
    <property type="entry name" value="FLYWCH"/>
    <property type="match status" value="2"/>
</dbReference>
<evidence type="ECO:0000256" key="1">
    <source>
        <dbReference type="ARBA" id="ARBA00022723"/>
    </source>
</evidence>